<feature type="region of interest" description="Disordered" evidence="1">
    <location>
        <begin position="203"/>
        <end position="294"/>
    </location>
</feature>
<organism evidence="3 4">
    <name type="scientific">Echria macrotheca</name>
    <dbReference type="NCBI Taxonomy" id="438768"/>
    <lineage>
        <taxon>Eukaryota</taxon>
        <taxon>Fungi</taxon>
        <taxon>Dikarya</taxon>
        <taxon>Ascomycota</taxon>
        <taxon>Pezizomycotina</taxon>
        <taxon>Sordariomycetes</taxon>
        <taxon>Sordariomycetidae</taxon>
        <taxon>Sordariales</taxon>
        <taxon>Schizotheciaceae</taxon>
        <taxon>Echria</taxon>
    </lineage>
</organism>
<feature type="region of interest" description="Disordered" evidence="1">
    <location>
        <begin position="49"/>
        <end position="100"/>
    </location>
</feature>
<protein>
    <submittedName>
        <fullName evidence="3">Uncharacterized protein</fullName>
    </submittedName>
</protein>
<sequence>MVGRRRALLAAAVLGLDAVLGGPILARDVSADVVLTTVSLPKKPPVIPPLIKPTTTSTSTSTESTSSSVALGQATQQSDTTVSVVTTPNKPNGGPQQIPTAKPAITVVESLNLGSSGAANTDIAGGVQLDAVSSTPTLPTRPQGGPGQIPTAKPAVTVVESLNLGGTIPANTLVNVDVGAASPTSSLDDYPYPGLFGAGGPVVTDPNAPTRSVEPSMGSVAPTSSIKTPPPFEITGPGRLDPIVPAPSGDGSDAYAPDDGALGSSVAASSTSSAAPAVVTAPRGPPPKLPPLTAARTTVSDSIDLGIPPLATPVNPESYAPSFSVPPNASYVATGPVVTGVTLPPTVTGSVSICQPSDLSKAATSYSIIHTSTITWVGDPADYTPEFPPLELPPATPTCLTVPTPARLTISTIAYCSSTGTGTKFVTCVTTTTTYDYGFQTTATVPMMAPAGTIIIITTDKNPAVVYSTPKPPNYGVTTDPKTRDNHNPATDPGNQITTPIYDAQPTTSPMRQPPTTDPVTVAVKPTAVVINDNTIVDDPSGKTQTVIVSGVTFAIGPTEVIGGGATIDRNSVTGGVFLPTPTTTQLNGLNVVVSSHIAVVGGSAFTLGPTPQTAVVSGQTVVISPTAVAVGSQTLNLPTRPAPTEEVVAGGDLITAIGQSVVVIKSTTITYGPSSSTTVIDNDTITFGAGGITAHGTTLGGSSAKPGQTDFAVVGGATITKVGASVVVINSVTYTVGPGTGTTTTVVGGQTVTIGPDGVKVSTLSLAWPFGPTTVITPGATAGEPTSTSTAAAQKDAAGRVRVDKAVGLWLGVCLVVGAVVVGV</sequence>
<evidence type="ECO:0000256" key="1">
    <source>
        <dbReference type="SAM" id="MobiDB-lite"/>
    </source>
</evidence>
<dbReference type="AlphaFoldDB" id="A0AAJ0FC87"/>
<feature type="compositionally biased region" description="Low complexity" evidence="1">
    <location>
        <begin position="75"/>
        <end position="87"/>
    </location>
</feature>
<keyword evidence="2" id="KW-0732">Signal</keyword>
<reference evidence="3" key="1">
    <citation type="submission" date="2023-06" db="EMBL/GenBank/DDBJ databases">
        <title>Genome-scale phylogeny and comparative genomics of the fungal order Sordariales.</title>
        <authorList>
            <consortium name="Lawrence Berkeley National Laboratory"/>
            <person name="Hensen N."/>
            <person name="Bonometti L."/>
            <person name="Westerberg I."/>
            <person name="Brannstrom I.O."/>
            <person name="Guillou S."/>
            <person name="Cros-Aarteil S."/>
            <person name="Calhoun S."/>
            <person name="Haridas S."/>
            <person name="Kuo A."/>
            <person name="Mondo S."/>
            <person name="Pangilinan J."/>
            <person name="Riley R."/>
            <person name="Labutti K."/>
            <person name="Andreopoulos B."/>
            <person name="Lipzen A."/>
            <person name="Chen C."/>
            <person name="Yanf M."/>
            <person name="Daum C."/>
            <person name="Ng V."/>
            <person name="Clum A."/>
            <person name="Steindorff A."/>
            <person name="Ohm R."/>
            <person name="Martin F."/>
            <person name="Silar P."/>
            <person name="Natvig D."/>
            <person name="Lalanne C."/>
            <person name="Gautier V."/>
            <person name="Ament-Velasquez S.L."/>
            <person name="Kruys A."/>
            <person name="Hutchinson M.I."/>
            <person name="Powell A.J."/>
            <person name="Barry K."/>
            <person name="Miller A.N."/>
            <person name="Grigoriev I.V."/>
            <person name="Debuchy R."/>
            <person name="Gladieux P."/>
            <person name="Thoren M.H."/>
            <person name="Johannesson H."/>
        </authorList>
    </citation>
    <scope>NUCLEOTIDE SEQUENCE</scope>
    <source>
        <strain evidence="3">PSN4</strain>
    </source>
</reference>
<dbReference type="Proteomes" id="UP001239445">
    <property type="component" value="Unassembled WGS sequence"/>
</dbReference>
<keyword evidence="4" id="KW-1185">Reference proteome</keyword>
<accession>A0AAJ0FC87</accession>
<feature type="region of interest" description="Disordered" evidence="1">
    <location>
        <begin position="470"/>
        <end position="499"/>
    </location>
</feature>
<dbReference type="EMBL" id="MU839833">
    <property type="protein sequence ID" value="KAK1755925.1"/>
    <property type="molecule type" value="Genomic_DNA"/>
</dbReference>
<name>A0AAJ0FC87_9PEZI</name>
<feature type="compositionally biased region" description="Low complexity" evidence="1">
    <location>
        <begin position="264"/>
        <end position="282"/>
    </location>
</feature>
<comment type="caution">
    <text evidence="3">The sequence shown here is derived from an EMBL/GenBank/DDBJ whole genome shotgun (WGS) entry which is preliminary data.</text>
</comment>
<evidence type="ECO:0000256" key="2">
    <source>
        <dbReference type="SAM" id="SignalP"/>
    </source>
</evidence>
<feature type="compositionally biased region" description="Polar residues" evidence="1">
    <location>
        <begin position="88"/>
        <end position="99"/>
    </location>
</feature>
<gene>
    <name evidence="3" type="ORF">QBC47DRAFT_199999</name>
</gene>
<feature type="chain" id="PRO_5042531030" evidence="2">
    <location>
        <begin position="22"/>
        <end position="825"/>
    </location>
</feature>
<feature type="signal peptide" evidence="2">
    <location>
        <begin position="1"/>
        <end position="21"/>
    </location>
</feature>
<proteinExistence type="predicted"/>
<feature type="compositionally biased region" description="Low complexity" evidence="1">
    <location>
        <begin position="52"/>
        <end position="68"/>
    </location>
</feature>
<evidence type="ECO:0000313" key="4">
    <source>
        <dbReference type="Proteomes" id="UP001239445"/>
    </source>
</evidence>
<evidence type="ECO:0000313" key="3">
    <source>
        <dbReference type="EMBL" id="KAK1755925.1"/>
    </source>
</evidence>